<reference evidence="2" key="3">
    <citation type="submission" date="2025-09" db="UniProtKB">
        <authorList>
            <consortium name="Ensembl"/>
        </authorList>
    </citation>
    <scope>IDENTIFICATION</scope>
    <source>
        <strain evidence="2">broiler</strain>
    </source>
</reference>
<evidence type="ECO:0000313" key="2">
    <source>
        <dbReference type="Ensembl" id="ENSGALP00010009508.1"/>
    </source>
</evidence>
<sequence length="68" mass="7969">KSAFIRDTALEQKLSELSNLQQSMQTLRLWLIRHREVAAETYASMRQLPRKIFICGAKATCQKLMRLF</sequence>
<name>A0A8V0XZV3_CHICK</name>
<dbReference type="Pfam" id="PF04818">
    <property type="entry name" value="CID"/>
    <property type="match status" value="1"/>
</dbReference>
<evidence type="ECO:0000259" key="1">
    <source>
        <dbReference type="Pfam" id="PF04818"/>
    </source>
</evidence>
<dbReference type="AlphaFoldDB" id="A0A8V0XZV3"/>
<dbReference type="Ensembl" id="ENSGALT00010017013.1">
    <property type="protein sequence ID" value="ENSGALP00010009508.1"/>
    <property type="gene ID" value="ENSGALG00010007145.1"/>
</dbReference>
<proteinExistence type="predicted"/>
<keyword evidence="3" id="KW-1185">Reference proteome</keyword>
<dbReference type="InterPro" id="IPR006569">
    <property type="entry name" value="CID_dom"/>
</dbReference>
<dbReference type="Proteomes" id="UP000000539">
    <property type="component" value="Chromosome 2"/>
</dbReference>
<organism evidence="2 3">
    <name type="scientific">Gallus gallus</name>
    <name type="common">Chicken</name>
    <dbReference type="NCBI Taxonomy" id="9031"/>
    <lineage>
        <taxon>Eukaryota</taxon>
        <taxon>Metazoa</taxon>
        <taxon>Chordata</taxon>
        <taxon>Craniata</taxon>
        <taxon>Vertebrata</taxon>
        <taxon>Euteleostomi</taxon>
        <taxon>Archelosauria</taxon>
        <taxon>Archosauria</taxon>
        <taxon>Dinosauria</taxon>
        <taxon>Saurischia</taxon>
        <taxon>Theropoda</taxon>
        <taxon>Coelurosauria</taxon>
        <taxon>Aves</taxon>
        <taxon>Neognathae</taxon>
        <taxon>Galloanserae</taxon>
        <taxon>Galliformes</taxon>
        <taxon>Phasianidae</taxon>
        <taxon>Phasianinae</taxon>
        <taxon>Gallus</taxon>
    </lineage>
</organism>
<reference evidence="2" key="2">
    <citation type="submission" date="2025-08" db="UniProtKB">
        <authorList>
            <consortium name="Ensembl"/>
        </authorList>
    </citation>
    <scope>IDENTIFICATION</scope>
    <source>
        <strain evidence="2">broiler</strain>
    </source>
</reference>
<reference evidence="2" key="1">
    <citation type="submission" date="2020-11" db="EMBL/GenBank/DDBJ databases">
        <title>Gallus gallus (Chicken) genome, bGalGal1, GRCg7b, maternal haplotype autosomes + Z &amp; W.</title>
        <authorList>
            <person name="Warren W."/>
            <person name="Formenti G."/>
            <person name="Fedrigo O."/>
            <person name="Haase B."/>
            <person name="Mountcastle J."/>
            <person name="Balacco J."/>
            <person name="Tracey A."/>
            <person name="Schneider V."/>
            <person name="Okimoto R."/>
            <person name="Cheng H."/>
            <person name="Hawken R."/>
            <person name="Howe K."/>
            <person name="Jarvis E.D."/>
        </authorList>
    </citation>
    <scope>NUCLEOTIDE SEQUENCE [LARGE SCALE GENOMIC DNA]</scope>
    <source>
        <strain evidence="2">Broiler</strain>
    </source>
</reference>
<feature type="domain" description="CID" evidence="1">
    <location>
        <begin position="9"/>
        <end position="48"/>
    </location>
</feature>
<protein>
    <recommendedName>
        <fullName evidence="1">CID domain-containing protein</fullName>
    </recommendedName>
</protein>
<evidence type="ECO:0000313" key="3">
    <source>
        <dbReference type="Proteomes" id="UP000000539"/>
    </source>
</evidence>
<accession>A0A8V0XZV3</accession>